<dbReference type="AlphaFoldDB" id="A0A1M6A8R8"/>
<dbReference type="Proteomes" id="UP000184418">
    <property type="component" value="Unassembled WGS sequence"/>
</dbReference>
<sequence>MPFSLLLQPLCGLLVALALPPRPAEATGAASPARPGPPAGLRLRVEPVFGSQPLVLETQTYPTAHNGAVSLSTCRFYLSALRLTFTDGSSYAEPASYHLIDAADTATFSLTLPQAPGKAIKMLTFSVGVDSAANVAGAQGGDLEPGRGMYWAWHSGYVNAKLEGRSPACPGPRHEFEWHVGGYQRPCASLRRVTLPVPPGHPATAPLRVLADVGQWLSTRRLAETASVLVPGPAAQALADGYATMFRLAPATQP</sequence>
<dbReference type="Pfam" id="PF20243">
    <property type="entry name" value="MbnP"/>
    <property type="match status" value="1"/>
</dbReference>
<feature type="domain" description="Copper-binding protein MbnP-like" evidence="2">
    <location>
        <begin position="40"/>
        <end position="227"/>
    </location>
</feature>
<evidence type="ECO:0000313" key="4">
    <source>
        <dbReference type="Proteomes" id="UP000184418"/>
    </source>
</evidence>
<feature type="signal peptide" evidence="1">
    <location>
        <begin position="1"/>
        <end position="26"/>
    </location>
</feature>
<evidence type="ECO:0000313" key="3">
    <source>
        <dbReference type="EMBL" id="SHI32850.1"/>
    </source>
</evidence>
<evidence type="ECO:0000256" key="1">
    <source>
        <dbReference type="SAM" id="SignalP"/>
    </source>
</evidence>
<dbReference type="EMBL" id="FQYN01000001">
    <property type="protein sequence ID" value="SHI32850.1"/>
    <property type="molecule type" value="Genomic_DNA"/>
</dbReference>
<feature type="chain" id="PRO_5013019795" description="Copper-binding protein MbnP-like domain-containing protein" evidence="1">
    <location>
        <begin position="27"/>
        <end position="254"/>
    </location>
</feature>
<dbReference type="STRING" id="1121955.SAMN02745146_0547"/>
<dbReference type="OrthoDB" id="1422031at2"/>
<keyword evidence="1" id="KW-0732">Signal</keyword>
<reference evidence="3 4" key="1">
    <citation type="submission" date="2016-11" db="EMBL/GenBank/DDBJ databases">
        <authorList>
            <person name="Jaros S."/>
            <person name="Januszkiewicz K."/>
            <person name="Wedrychowicz H."/>
        </authorList>
    </citation>
    <scope>NUCLEOTIDE SEQUENCE [LARGE SCALE GENOMIC DNA]</scope>
    <source>
        <strain evidence="3 4">DSM 21074</strain>
    </source>
</reference>
<proteinExistence type="predicted"/>
<dbReference type="RefSeq" id="WP_073104971.1">
    <property type="nucleotide sequence ID" value="NZ_FQYN01000001.1"/>
</dbReference>
<organism evidence="3 4">
    <name type="scientific">Hymenobacter daecheongensis DSM 21074</name>
    <dbReference type="NCBI Taxonomy" id="1121955"/>
    <lineage>
        <taxon>Bacteria</taxon>
        <taxon>Pseudomonadati</taxon>
        <taxon>Bacteroidota</taxon>
        <taxon>Cytophagia</taxon>
        <taxon>Cytophagales</taxon>
        <taxon>Hymenobacteraceae</taxon>
        <taxon>Hymenobacter</taxon>
    </lineage>
</organism>
<protein>
    <recommendedName>
        <fullName evidence="2">Copper-binding protein MbnP-like domain-containing protein</fullName>
    </recommendedName>
</protein>
<keyword evidence="4" id="KW-1185">Reference proteome</keyword>
<accession>A0A1M6A8R8</accession>
<gene>
    <name evidence="3" type="ORF">SAMN02745146_0547</name>
</gene>
<dbReference type="InterPro" id="IPR046863">
    <property type="entry name" value="MbnP-like_dom"/>
</dbReference>
<evidence type="ECO:0000259" key="2">
    <source>
        <dbReference type="Pfam" id="PF20243"/>
    </source>
</evidence>
<name>A0A1M6A8R8_9BACT</name>